<evidence type="ECO:0000313" key="3">
    <source>
        <dbReference type="Proteomes" id="UP000595662"/>
    </source>
</evidence>
<sequence>METKRLKRSHATYPSLAVDDTDKDLDRRPEAEKREWGHRVIERTTSMEWGTSDRASLRAELEPMTTGDNERLLRTHHRSLSKASIVYIVTSPFGRRIWVTSCNAPDITVGGLDIHILPIGYPLKNRLIPTQATSFVLAQSLVQGQINPRKFLTEQDLESLRILFPNAIGAQLLISGFLRILFDSVAAVERTNNLGYPSMVGELVVLLDTAKFSATAQNLNSGAAVSDAEAKSVGCLGLKLKLPGGKMVLTTVTHAYVHNPALPVVLMRVADWVIRAKNAICRFRNPSLDRDSRAFGVSDQSLSNNPTGKDIFLFKTKKKVGTITHCFDNPSPILPYPVGYRHDLSLIEGEALSEVVSPPGYPVISAWARYENVLAGVPLYAVALNAQTQNWRVVEGTKVTPALANALLLGTEYIWDREASDQAVAMLWRSKEDVDSARGYSGSVLCTGTPTDQHGEAVVFQNYETGLRILDGSLFAIIKAGFLLPREIRESIIVVPEQKEPISYNTVCGKGSVVQAERRFPSGI</sequence>
<dbReference type="Proteomes" id="UP000595662">
    <property type="component" value="Chromosome 6"/>
</dbReference>
<reference evidence="2 3" key="1">
    <citation type="submission" date="2020-08" db="EMBL/GenBank/DDBJ databases">
        <title>The completed genome sequence of the pathogenic ascomycete fungus Penicillium digitatum.</title>
        <authorList>
            <person name="Wang M."/>
        </authorList>
    </citation>
    <scope>NUCLEOTIDE SEQUENCE [LARGE SCALE GENOMIC DNA]</scope>
    <source>
        <strain evidence="2 3">PdW03</strain>
    </source>
</reference>
<evidence type="ECO:0000313" key="2">
    <source>
        <dbReference type="EMBL" id="QQK48394.1"/>
    </source>
</evidence>
<dbReference type="KEGG" id="pdp:PDIP_11240"/>
<feature type="region of interest" description="Disordered" evidence="1">
    <location>
        <begin position="1"/>
        <end position="32"/>
    </location>
</feature>
<accession>A0A7T7BQI3</accession>
<dbReference type="OMA" id="WVIRAKN"/>
<organism evidence="2 3">
    <name type="scientific">Penicillium digitatum</name>
    <name type="common">Green mold</name>
    <dbReference type="NCBI Taxonomy" id="36651"/>
    <lineage>
        <taxon>Eukaryota</taxon>
        <taxon>Fungi</taxon>
        <taxon>Dikarya</taxon>
        <taxon>Ascomycota</taxon>
        <taxon>Pezizomycotina</taxon>
        <taxon>Eurotiomycetes</taxon>
        <taxon>Eurotiomycetidae</taxon>
        <taxon>Eurotiales</taxon>
        <taxon>Aspergillaceae</taxon>
        <taxon>Penicillium</taxon>
    </lineage>
</organism>
<feature type="compositionally biased region" description="Basic residues" evidence="1">
    <location>
        <begin position="1"/>
        <end position="10"/>
    </location>
</feature>
<evidence type="ECO:0000256" key="1">
    <source>
        <dbReference type="SAM" id="MobiDB-lite"/>
    </source>
</evidence>
<gene>
    <name evidence="2" type="ORF">Pdw03_6029</name>
</gene>
<dbReference type="RefSeq" id="XP_014538509.1">
    <property type="nucleotide sequence ID" value="XM_014683023.1"/>
</dbReference>
<dbReference type="GeneID" id="26229447"/>
<protein>
    <submittedName>
        <fullName evidence="2">C6 zinc finger protein</fullName>
    </submittedName>
</protein>
<dbReference type="AlphaFoldDB" id="A0A7T7BQI3"/>
<proteinExistence type="predicted"/>
<dbReference type="EMBL" id="CP060779">
    <property type="protein sequence ID" value="QQK48394.1"/>
    <property type="molecule type" value="Genomic_DNA"/>
</dbReference>
<dbReference type="VEuPathDB" id="FungiDB:PDIP_11240"/>
<name>A0A7T7BQI3_PENDI</name>